<dbReference type="GeneID" id="87889140"/>
<evidence type="ECO:0000313" key="3">
    <source>
        <dbReference type="Proteomes" id="UP001273166"/>
    </source>
</evidence>
<evidence type="ECO:0000313" key="2">
    <source>
        <dbReference type="EMBL" id="KAK3306828.1"/>
    </source>
</evidence>
<evidence type="ECO:0000256" key="1">
    <source>
        <dbReference type="SAM" id="MobiDB-lite"/>
    </source>
</evidence>
<comment type="caution">
    <text evidence="2">The sequence shown here is derived from an EMBL/GenBank/DDBJ whole genome shotgun (WGS) entry which is preliminary data.</text>
</comment>
<reference evidence="2" key="2">
    <citation type="submission" date="2023-06" db="EMBL/GenBank/DDBJ databases">
        <authorList>
            <consortium name="Lawrence Berkeley National Laboratory"/>
            <person name="Mondo S.J."/>
            <person name="Hensen N."/>
            <person name="Bonometti L."/>
            <person name="Westerberg I."/>
            <person name="Brannstrom I.O."/>
            <person name="Guillou S."/>
            <person name="Cros-Aarteil S."/>
            <person name="Calhoun S."/>
            <person name="Haridas S."/>
            <person name="Kuo A."/>
            <person name="Pangilinan J."/>
            <person name="Riley R."/>
            <person name="Labutti K."/>
            <person name="Andreopoulos B."/>
            <person name="Lipzen A."/>
            <person name="Chen C."/>
            <person name="Yanf M."/>
            <person name="Daum C."/>
            <person name="Ng V."/>
            <person name="Clum A."/>
            <person name="Steindorff A."/>
            <person name="Ohm R."/>
            <person name="Martin F."/>
            <person name="Silar P."/>
            <person name="Natvig D."/>
            <person name="Lalanne C."/>
            <person name="Gautier V."/>
            <person name="Ament-Velasquez S.L."/>
            <person name="Kruys A."/>
            <person name="Hutchinson M.I."/>
            <person name="Powell A.J."/>
            <person name="Barry K."/>
            <person name="Miller A.N."/>
            <person name="Grigoriev I.V."/>
            <person name="Debuchy R."/>
            <person name="Gladieux P."/>
            <person name="Thoren M.H."/>
            <person name="Johannesson H."/>
        </authorList>
    </citation>
    <scope>NUCLEOTIDE SEQUENCE</scope>
    <source>
        <strain evidence="2">CBS 333.67</strain>
    </source>
</reference>
<reference evidence="2" key="1">
    <citation type="journal article" date="2023" name="Mol. Phylogenet. Evol.">
        <title>Genome-scale phylogeny and comparative genomics of the fungal order Sordariales.</title>
        <authorList>
            <person name="Hensen N."/>
            <person name="Bonometti L."/>
            <person name="Westerberg I."/>
            <person name="Brannstrom I.O."/>
            <person name="Guillou S."/>
            <person name="Cros-Aarteil S."/>
            <person name="Calhoun S."/>
            <person name="Haridas S."/>
            <person name="Kuo A."/>
            <person name="Mondo S."/>
            <person name="Pangilinan J."/>
            <person name="Riley R."/>
            <person name="LaButti K."/>
            <person name="Andreopoulos B."/>
            <person name="Lipzen A."/>
            <person name="Chen C."/>
            <person name="Yan M."/>
            <person name="Daum C."/>
            <person name="Ng V."/>
            <person name="Clum A."/>
            <person name="Steindorff A."/>
            <person name="Ohm R.A."/>
            <person name="Martin F."/>
            <person name="Silar P."/>
            <person name="Natvig D.O."/>
            <person name="Lalanne C."/>
            <person name="Gautier V."/>
            <person name="Ament-Velasquez S.L."/>
            <person name="Kruys A."/>
            <person name="Hutchinson M.I."/>
            <person name="Powell A.J."/>
            <person name="Barry K."/>
            <person name="Miller A.N."/>
            <person name="Grigoriev I.V."/>
            <person name="Debuchy R."/>
            <person name="Gladieux P."/>
            <person name="Hiltunen Thoren M."/>
            <person name="Johannesson H."/>
        </authorList>
    </citation>
    <scope>NUCLEOTIDE SEQUENCE</scope>
    <source>
        <strain evidence="2">CBS 333.67</strain>
    </source>
</reference>
<accession>A0AAJ0M2S6</accession>
<sequence>MLRQFQPIRSPIQHQRQLGGKTPRDFLGDPKNSIKNVTRSVIAKQNVAQMASTWASKTGRCTSFVVKASNDLSAYKDKGQPVYDFKILSFHPPDNGRWLVTSFGRRQVFWITFR</sequence>
<keyword evidence="3" id="KW-1185">Reference proteome</keyword>
<name>A0AAJ0M2S6_9PEZI</name>
<dbReference type="AlphaFoldDB" id="A0AAJ0M2S6"/>
<proteinExistence type="predicted"/>
<dbReference type="EMBL" id="JAUDZG010000003">
    <property type="protein sequence ID" value="KAK3306828.1"/>
    <property type="molecule type" value="Genomic_DNA"/>
</dbReference>
<dbReference type="RefSeq" id="XP_062722608.1">
    <property type="nucleotide sequence ID" value="XM_062870311.1"/>
</dbReference>
<gene>
    <name evidence="2" type="ORF">B0T15DRAFT_552916</name>
</gene>
<protein>
    <submittedName>
        <fullName evidence="2">Uncharacterized protein</fullName>
    </submittedName>
</protein>
<feature type="region of interest" description="Disordered" evidence="1">
    <location>
        <begin position="1"/>
        <end position="31"/>
    </location>
</feature>
<dbReference type="Proteomes" id="UP001273166">
    <property type="component" value="Unassembled WGS sequence"/>
</dbReference>
<organism evidence="2 3">
    <name type="scientific">Chaetomium strumarium</name>
    <dbReference type="NCBI Taxonomy" id="1170767"/>
    <lineage>
        <taxon>Eukaryota</taxon>
        <taxon>Fungi</taxon>
        <taxon>Dikarya</taxon>
        <taxon>Ascomycota</taxon>
        <taxon>Pezizomycotina</taxon>
        <taxon>Sordariomycetes</taxon>
        <taxon>Sordariomycetidae</taxon>
        <taxon>Sordariales</taxon>
        <taxon>Chaetomiaceae</taxon>
        <taxon>Chaetomium</taxon>
    </lineage>
</organism>